<sequence>MTDRLGEFWKNEKMDLLLALDQDTEKVLWGDFVEDFKTSFKPLSTTLEAQLKLRDLRMKERANEYTYQFSYLAKQTGYNDATQIVAFKRGLPKSLVLKIMTRPEGAPTNIKDWMNAAILFDKSYKQAQEYGKTWDEDNGRKPLWNF</sequence>
<comment type="caution">
    <text evidence="2">The sequence shown here is derived from an EMBL/GenBank/DDBJ whole genome shotgun (WGS) entry which is preliminary data.</text>
</comment>
<reference evidence="2 3" key="1">
    <citation type="submission" date="2015-12" db="EMBL/GenBank/DDBJ databases">
        <title>Draft genome sequence of Moniliophthora roreri, the causal agent of frosty pod rot of cacao.</title>
        <authorList>
            <person name="Aime M.C."/>
            <person name="Diaz-Valderrama J.R."/>
            <person name="Kijpornyongpan T."/>
            <person name="Phillips-Mora W."/>
        </authorList>
    </citation>
    <scope>NUCLEOTIDE SEQUENCE [LARGE SCALE GENOMIC DNA]</scope>
    <source>
        <strain evidence="2 3">MCA 2952</strain>
    </source>
</reference>
<dbReference type="EMBL" id="LATX01001649">
    <property type="protein sequence ID" value="KTB39661.1"/>
    <property type="molecule type" value="Genomic_DNA"/>
</dbReference>
<dbReference type="Proteomes" id="UP000054988">
    <property type="component" value="Unassembled WGS sequence"/>
</dbReference>
<feature type="domain" description="Retrotransposon gag" evidence="1">
    <location>
        <begin position="22"/>
        <end position="92"/>
    </location>
</feature>
<dbReference type="AlphaFoldDB" id="A0A0W0FTG8"/>
<dbReference type="InterPro" id="IPR005162">
    <property type="entry name" value="Retrotrans_gag_dom"/>
</dbReference>
<evidence type="ECO:0000313" key="3">
    <source>
        <dbReference type="Proteomes" id="UP000054988"/>
    </source>
</evidence>
<protein>
    <recommendedName>
        <fullName evidence="1">Retrotransposon gag domain-containing protein</fullName>
    </recommendedName>
</protein>
<gene>
    <name evidence="2" type="ORF">WG66_7767</name>
</gene>
<name>A0A0W0FTG8_MONRR</name>
<evidence type="ECO:0000259" key="1">
    <source>
        <dbReference type="Pfam" id="PF03732"/>
    </source>
</evidence>
<organism evidence="2 3">
    <name type="scientific">Moniliophthora roreri</name>
    <name type="common">Frosty pod rot fungus</name>
    <name type="synonym">Monilia roreri</name>
    <dbReference type="NCBI Taxonomy" id="221103"/>
    <lineage>
        <taxon>Eukaryota</taxon>
        <taxon>Fungi</taxon>
        <taxon>Dikarya</taxon>
        <taxon>Basidiomycota</taxon>
        <taxon>Agaricomycotina</taxon>
        <taxon>Agaricomycetes</taxon>
        <taxon>Agaricomycetidae</taxon>
        <taxon>Agaricales</taxon>
        <taxon>Marasmiineae</taxon>
        <taxon>Marasmiaceae</taxon>
        <taxon>Moniliophthora</taxon>
    </lineage>
</organism>
<accession>A0A0W0FTG8</accession>
<proteinExistence type="predicted"/>
<evidence type="ECO:0000313" key="2">
    <source>
        <dbReference type="EMBL" id="KTB39661.1"/>
    </source>
</evidence>
<dbReference type="Pfam" id="PF03732">
    <property type="entry name" value="Retrotrans_gag"/>
    <property type="match status" value="1"/>
</dbReference>